<organism evidence="4 5">
    <name type="scientific">Acrasis kona</name>
    <dbReference type="NCBI Taxonomy" id="1008807"/>
    <lineage>
        <taxon>Eukaryota</taxon>
        <taxon>Discoba</taxon>
        <taxon>Heterolobosea</taxon>
        <taxon>Tetramitia</taxon>
        <taxon>Eutetramitia</taxon>
        <taxon>Acrasidae</taxon>
        <taxon>Acrasis</taxon>
    </lineage>
</organism>
<evidence type="ECO:0000313" key="4">
    <source>
        <dbReference type="EMBL" id="KAL0483396.1"/>
    </source>
</evidence>
<evidence type="ECO:0000256" key="1">
    <source>
        <dbReference type="SAM" id="MobiDB-lite"/>
    </source>
</evidence>
<dbReference type="InterPro" id="IPR050906">
    <property type="entry name" value="Notch_signaling"/>
</dbReference>
<accession>A0AAW2Z3R8</accession>
<name>A0AAW2Z3R8_9EUKA</name>
<keyword evidence="2" id="KW-0812">Transmembrane</keyword>
<proteinExistence type="predicted"/>
<feature type="transmembrane region" description="Helical" evidence="2">
    <location>
        <begin position="845"/>
        <end position="872"/>
    </location>
</feature>
<evidence type="ECO:0000313" key="5">
    <source>
        <dbReference type="Proteomes" id="UP001431209"/>
    </source>
</evidence>
<dbReference type="PANTHER" id="PTHR24044:SF502">
    <property type="entry name" value="ANTERIOR PHARYNX IN EXCESS PROTEIN 1-RELATED"/>
    <property type="match status" value="1"/>
</dbReference>
<gene>
    <name evidence="4" type="ORF">AKO1_014589</name>
</gene>
<keyword evidence="5" id="KW-1185">Reference proteome</keyword>
<reference evidence="4 5" key="1">
    <citation type="submission" date="2024-03" db="EMBL/GenBank/DDBJ databases">
        <title>The Acrasis kona genome and developmental transcriptomes reveal deep origins of eukaryotic multicellular pathways.</title>
        <authorList>
            <person name="Sheikh S."/>
            <person name="Fu C.-J."/>
            <person name="Brown M.W."/>
            <person name="Baldauf S.L."/>
        </authorList>
    </citation>
    <scope>NUCLEOTIDE SEQUENCE [LARGE SCALE GENOMIC DNA]</scope>
    <source>
        <strain evidence="4 5">ATCC MYA-3509</strain>
    </source>
</reference>
<keyword evidence="2" id="KW-0472">Membrane</keyword>
<dbReference type="Proteomes" id="UP001431209">
    <property type="component" value="Unassembled WGS sequence"/>
</dbReference>
<dbReference type="InterPro" id="IPR000742">
    <property type="entry name" value="EGF"/>
</dbReference>
<feature type="domain" description="EGF-like" evidence="3">
    <location>
        <begin position="58"/>
        <end position="69"/>
    </location>
</feature>
<dbReference type="AlphaFoldDB" id="A0AAW2Z3R8"/>
<dbReference type="PROSITE" id="PS00022">
    <property type="entry name" value="EGF_1"/>
    <property type="match status" value="1"/>
</dbReference>
<dbReference type="GO" id="GO:0005112">
    <property type="term" value="F:Notch binding"/>
    <property type="evidence" value="ECO:0007669"/>
    <property type="project" value="TreeGrafter"/>
</dbReference>
<feature type="compositionally biased region" description="Acidic residues" evidence="1">
    <location>
        <begin position="894"/>
        <end position="908"/>
    </location>
</feature>
<evidence type="ECO:0000256" key="2">
    <source>
        <dbReference type="SAM" id="Phobius"/>
    </source>
</evidence>
<dbReference type="Gene3D" id="2.10.25.10">
    <property type="entry name" value="Laminin"/>
    <property type="match status" value="1"/>
</dbReference>
<comment type="caution">
    <text evidence="4">The sequence shown here is derived from an EMBL/GenBank/DDBJ whole genome shotgun (WGS) entry which is preliminary data.</text>
</comment>
<dbReference type="EMBL" id="JAOPGA020000952">
    <property type="protein sequence ID" value="KAL0483396.1"/>
    <property type="molecule type" value="Genomic_DNA"/>
</dbReference>
<sequence>MNHNKVCNGYGSCVSPDQCNCSIGYSGSNCDSYTCGGISHNSSLVCSTNGQCTSFDHCECFASYEGHNCEQSCKSVQLPMISIVYAITGMNKYIGYLNMTCYQNTWNWFLIKNTFNDNNSLPLRVLTAFDGITNIYVAHNALDGNGDYISSFLSVVKSTSSGFVENIILQKPFVIFGLFKSKLNDDLIIILSYDNNKIPSIYQLNTSSLQLNVVMTIDGFVAYNGIIASYSFKNQQDQLIIPLLMVNTSQLCITTITLSQSDIFCNQLIPSLYNAYSFYSSTISSFNTITWPSKTNKTTSTIVFKNSNTTVTYEMLKDIGSITNTNTNELYIINKDQNYMVSTPNVFSNNILKMNITMELNNSLVFNVIDSWNPTITYIPDAYIDIMGGSLLLFQGYKLLLSNSSRVAIKVGEYISRFMPITTCQQKSCYYTTTVDHVIPLNYMKAVDSSGYSYYASATLVISPVDSNNYILQDSNQFNLMLYRLYTTKISPTTAGAGDQLIITASYLINSTKLICRLSVYDQFYYIPAQYIDTNHCSCIVPDFNMKSIQNQRVFVEITNDGVSYPVMTPLRLSFNYLNKSTIIYHVDFTDISQVEKNLVESNNGDVPAFNVGSPQVTTITTSPTFGGQDSLLITSSFSSNIQQRRALLTTDQYQMQDMQSYVDFSIVNTTTSGCVMESWLYSNISRGYIVSQLLMLSNGSRFMQVSYNHSGAAFSSISPCLYSSNVPYTIIVKAVQLPSSKWSSVSELRAVSENRYSVVCTASTDIPSFLPNSFFRYKYGIIVSQSNLGVISRSIREEDQILGIYISSLGIECQSGTCTSINYNTSEATTPQTTTQSVYDIWKILPYLITAAVLFMAMILLCCVFCCILIYRKRKKRGVDQNRIKPYQIDSNTDLEDGGDEDEDEDDTKPLTPIVPPEKSSSLLKLSNKNRYNISIHSPKSKADTMNNETCSDFIALNHSSQESHQVNLSADFEDSFDRDDLINATPMVDRFIQDHEVEYDEDVVATKDPIKKTLSFQLQPEDLPLSAQSSLNLVNKLQQVPNRGNRLKPLSAAGDKEVRHGKLSRKSRMNFQERLERNYSNQVEPVESDAMNKSFVKVMKKIYD</sequence>
<protein>
    <recommendedName>
        <fullName evidence="3">EGF-like domain-containing protein</fullName>
    </recommendedName>
</protein>
<feature type="region of interest" description="Disordered" evidence="1">
    <location>
        <begin position="890"/>
        <end position="921"/>
    </location>
</feature>
<dbReference type="PANTHER" id="PTHR24044">
    <property type="entry name" value="NOTCH LIGAND FAMILY MEMBER"/>
    <property type="match status" value="1"/>
</dbReference>
<keyword evidence="2" id="KW-1133">Transmembrane helix</keyword>
<evidence type="ECO:0000259" key="3">
    <source>
        <dbReference type="PROSITE" id="PS00022"/>
    </source>
</evidence>